<dbReference type="RefSeq" id="WP_182300852.1">
    <property type="nucleotide sequence ID" value="NZ_CP041969.1"/>
</dbReference>
<evidence type="ECO:0000313" key="2">
    <source>
        <dbReference type="Proteomes" id="UP000515679"/>
    </source>
</evidence>
<keyword evidence="2" id="KW-1185">Reference proteome</keyword>
<evidence type="ECO:0000313" key="1">
    <source>
        <dbReference type="EMBL" id="QMV44606.1"/>
    </source>
</evidence>
<organism evidence="1 2">
    <name type="scientific">Cohnella cholangitidis</name>
    <dbReference type="NCBI Taxonomy" id="2598458"/>
    <lineage>
        <taxon>Bacteria</taxon>
        <taxon>Bacillati</taxon>
        <taxon>Bacillota</taxon>
        <taxon>Bacilli</taxon>
        <taxon>Bacillales</taxon>
        <taxon>Paenibacillaceae</taxon>
        <taxon>Cohnella</taxon>
    </lineage>
</organism>
<dbReference type="AlphaFoldDB" id="A0A7G5C5X2"/>
<protein>
    <submittedName>
        <fullName evidence="1">Uncharacterized protein</fullName>
    </submittedName>
</protein>
<proteinExistence type="predicted"/>
<accession>A0A7G5C5X2</accession>
<sequence>MSDKPDIADVGPSVPLPLSFKQIGMVTQDELTRRMEPVKTLIEDDARLYRMIKDKETGEHYLHYALFHINVAGGGAEEEYHHLLPLEHDDVIALALGAPLTEYPSEWNKAYLRNGPDGGFVWFDPSGAAEEESGYAETEAYIREQLLAFRRQGSHGEEEVKRLLDAIDNHLPPRTEFE</sequence>
<reference evidence="1 2" key="1">
    <citation type="submission" date="2019-07" db="EMBL/GenBank/DDBJ databases">
        <authorList>
            <person name="Kim J.K."/>
            <person name="Cheong H.-M."/>
            <person name="Choi Y."/>
            <person name="Hwang K.J."/>
            <person name="Lee S."/>
            <person name="Choi C."/>
        </authorList>
    </citation>
    <scope>NUCLEOTIDE SEQUENCE [LARGE SCALE GENOMIC DNA]</scope>
    <source>
        <strain evidence="1 2">KS 22</strain>
    </source>
</reference>
<dbReference type="KEGG" id="cchl:FPL14_28120"/>
<dbReference type="EMBL" id="CP041969">
    <property type="protein sequence ID" value="QMV44606.1"/>
    <property type="molecule type" value="Genomic_DNA"/>
</dbReference>
<name>A0A7G5C5X2_9BACL</name>
<dbReference type="Proteomes" id="UP000515679">
    <property type="component" value="Chromosome"/>
</dbReference>
<gene>
    <name evidence="1" type="ORF">FPL14_28120</name>
</gene>